<dbReference type="Gene3D" id="1.10.472.10">
    <property type="entry name" value="Cyclin-like"/>
    <property type="match status" value="2"/>
</dbReference>
<dbReference type="Pfam" id="PF00134">
    <property type="entry name" value="Cyclin_N"/>
    <property type="match status" value="1"/>
</dbReference>
<evidence type="ECO:0000313" key="9">
    <source>
        <dbReference type="EMBL" id="CAL1356162.1"/>
    </source>
</evidence>
<dbReference type="EMBL" id="OZ034813">
    <property type="protein sequence ID" value="CAL1356162.1"/>
    <property type="molecule type" value="Genomic_DNA"/>
</dbReference>
<evidence type="ECO:0000256" key="7">
    <source>
        <dbReference type="SAM" id="MobiDB-lite"/>
    </source>
</evidence>
<dbReference type="GO" id="GO:0051301">
    <property type="term" value="P:cell division"/>
    <property type="evidence" value="ECO:0007669"/>
    <property type="project" value="UniProtKB-KW"/>
</dbReference>
<gene>
    <name evidence="9" type="ORF">LTRI10_LOCUS3878</name>
</gene>
<keyword evidence="3 6" id="KW-0195">Cyclin</keyword>
<accession>A0AAV2CJS6</accession>
<dbReference type="SMART" id="SM00385">
    <property type="entry name" value="CYCLIN"/>
    <property type="match status" value="1"/>
</dbReference>
<dbReference type="InterPro" id="IPR039361">
    <property type="entry name" value="Cyclin"/>
</dbReference>
<dbReference type="InterPro" id="IPR013763">
    <property type="entry name" value="Cyclin-like_dom"/>
</dbReference>
<dbReference type="Pfam" id="PF02984">
    <property type="entry name" value="Cyclin_C"/>
    <property type="match status" value="1"/>
</dbReference>
<keyword evidence="2" id="KW-0132">Cell division</keyword>
<protein>
    <recommendedName>
        <fullName evidence="5">B-like cyclin</fullName>
    </recommendedName>
</protein>
<comment type="similarity">
    <text evidence="6">Belongs to the cyclin family.</text>
</comment>
<dbReference type="InterPro" id="IPR036915">
    <property type="entry name" value="Cyclin-like_sf"/>
</dbReference>
<evidence type="ECO:0000259" key="8">
    <source>
        <dbReference type="SMART" id="SM00385"/>
    </source>
</evidence>
<dbReference type="PANTHER" id="PTHR10177">
    <property type="entry name" value="CYCLINS"/>
    <property type="match status" value="1"/>
</dbReference>
<feature type="domain" description="Cyclin-like" evidence="8">
    <location>
        <begin position="428"/>
        <end position="515"/>
    </location>
</feature>
<organism evidence="9 10">
    <name type="scientific">Linum trigynum</name>
    <dbReference type="NCBI Taxonomy" id="586398"/>
    <lineage>
        <taxon>Eukaryota</taxon>
        <taxon>Viridiplantae</taxon>
        <taxon>Streptophyta</taxon>
        <taxon>Embryophyta</taxon>
        <taxon>Tracheophyta</taxon>
        <taxon>Spermatophyta</taxon>
        <taxon>Magnoliopsida</taxon>
        <taxon>eudicotyledons</taxon>
        <taxon>Gunneridae</taxon>
        <taxon>Pentapetalae</taxon>
        <taxon>rosids</taxon>
        <taxon>fabids</taxon>
        <taxon>Malpighiales</taxon>
        <taxon>Linaceae</taxon>
        <taxon>Linum</taxon>
    </lineage>
</organism>
<name>A0AAV2CJS6_9ROSI</name>
<evidence type="ECO:0000256" key="5">
    <source>
        <dbReference type="ARBA" id="ARBA00032263"/>
    </source>
</evidence>
<evidence type="ECO:0000256" key="2">
    <source>
        <dbReference type="ARBA" id="ARBA00022618"/>
    </source>
</evidence>
<evidence type="ECO:0000313" key="10">
    <source>
        <dbReference type="Proteomes" id="UP001497516"/>
    </source>
</evidence>
<feature type="compositionally biased region" description="Basic residues" evidence="7">
    <location>
        <begin position="26"/>
        <end position="37"/>
    </location>
</feature>
<dbReference type="SUPFAM" id="SSF47954">
    <property type="entry name" value="Cyclin-like"/>
    <property type="match status" value="2"/>
</dbReference>
<evidence type="ECO:0000256" key="1">
    <source>
        <dbReference type="ARBA" id="ARBA00011177"/>
    </source>
</evidence>
<keyword evidence="10" id="KW-1185">Reference proteome</keyword>
<dbReference type="InterPro" id="IPR004367">
    <property type="entry name" value="Cyclin_C-dom"/>
</dbReference>
<feature type="region of interest" description="Disordered" evidence="7">
    <location>
        <begin position="1"/>
        <end position="37"/>
    </location>
</feature>
<proteinExistence type="inferred from homology"/>
<dbReference type="AlphaFoldDB" id="A0AAV2CJS6"/>
<feature type="compositionally biased region" description="Basic residues" evidence="7">
    <location>
        <begin position="1"/>
        <end position="11"/>
    </location>
</feature>
<evidence type="ECO:0000256" key="6">
    <source>
        <dbReference type="RuleBase" id="RU000383"/>
    </source>
</evidence>
<reference evidence="9 10" key="1">
    <citation type="submission" date="2024-04" db="EMBL/GenBank/DDBJ databases">
        <authorList>
            <person name="Fracassetti M."/>
        </authorList>
    </citation>
    <scope>NUCLEOTIDE SEQUENCE [LARGE SCALE GENOMIC DNA]</scope>
</reference>
<keyword evidence="4" id="KW-0131">Cell cycle</keyword>
<dbReference type="InterPro" id="IPR006671">
    <property type="entry name" value="Cyclin_N"/>
</dbReference>
<comment type="subunit">
    <text evidence="1">Interacts with the CDC2 protein kinase to form a serine/threonine kinase holoenzyme complex also known as maturation promoting factor (MPF). The cyclin subunit imparts substrate specificity to the complex.</text>
</comment>
<evidence type="ECO:0000256" key="4">
    <source>
        <dbReference type="ARBA" id="ARBA00023306"/>
    </source>
</evidence>
<evidence type="ECO:0000256" key="3">
    <source>
        <dbReference type="ARBA" id="ARBA00023127"/>
    </source>
</evidence>
<dbReference type="Proteomes" id="UP001497516">
    <property type="component" value="Chromosome 1"/>
</dbReference>
<sequence>MTKLRSGRNLRSKMTTDLLPPAAAPLKKKTRTQRPRRLRSRISPIILSSSNSAALPLKKPGRTISTALSVDSSSCSHQVGYEVSCGRTGRGGADSAAGVDAELNRNKRKFVESGDPEERPGPELAAGRIITRYHRKRRQGPTSTAENAVTEVSELSCAASNSEIGGAVSVETARECKNEAGDSKSISESDVSIDVRNLRSSSCRESMKFCAEMRENEDGVSEAHESCMTHKSGVGAAERSDVFKYEADAVSVDESAVVDQRPNSLASLEEELACLEQFSCDEVTSDFSSGHDTAFSELQSDAFLDSFSELDFSSDYTPSIFLDTGSQFSQKSDSESSPSPTYCCLLEFRQQFCRSTAPLHTRTSAPFATECLNESSYARFKDGDDEQSYKMLRGRESRNLNLHDYAEFYRSTTEYGDLISQQRLRMVDWIIEESAAKELHHETTFLGVSLLDRFLSKGFFGSKRNLQIAGIACLTLATRIEENQPYNSVRQSNFRVGKHAYSRCEVVGMEWLVQEVLDFECFFPTVYNFLWFYLKAARADAEVEQRSKNLALLAISDQEHLEYWPSTVAATLVILACLDTGQTAHYKGVIKLHNRTKANDLHTCVQRLFRLLQRVDYHSATGKK</sequence>